<evidence type="ECO:0000313" key="1">
    <source>
        <dbReference type="EMBL" id="CAH1059844.1"/>
    </source>
</evidence>
<accession>A0ABN8FPF7</accession>
<evidence type="ECO:0000313" key="2">
    <source>
        <dbReference type="Proteomes" id="UP000838749"/>
    </source>
</evidence>
<protein>
    <submittedName>
        <fullName evidence="1">Uncharacterized protein</fullName>
    </submittedName>
</protein>
<keyword evidence="2" id="KW-1185">Reference proteome</keyword>
<reference evidence="1" key="1">
    <citation type="submission" date="2021-12" db="EMBL/GenBank/DDBJ databases">
        <authorList>
            <person name="Criscuolo A."/>
        </authorList>
    </citation>
    <scope>NUCLEOTIDE SEQUENCE</scope>
    <source>
        <strain evidence="1">CIP111894</strain>
    </source>
</reference>
<comment type="caution">
    <text evidence="1">The sequence shown here is derived from an EMBL/GenBank/DDBJ whole genome shotgun (WGS) entry which is preliminary data.</text>
</comment>
<dbReference type="EMBL" id="CAKMAB010000075">
    <property type="protein sequence ID" value="CAH1059844.1"/>
    <property type="molecule type" value="Genomic_DNA"/>
</dbReference>
<sequence length="77" mass="9085">MLQMFDFQLGTWTVSNGQDDLEDPWIKGERLSPTSWRIRIPFFKHNNETGTYITHIYSFDASMNKMMIGEILVEVKK</sequence>
<proteinExistence type="predicted"/>
<gene>
    <name evidence="1" type="ORF">PAECIP111894_06057</name>
</gene>
<dbReference type="Gene3D" id="2.60.40.3760">
    <property type="match status" value="1"/>
</dbReference>
<name>A0ABN8FPF7_9BACL</name>
<organism evidence="1 2">
    <name type="scientific">Paenibacillus pseudetheri</name>
    <dbReference type="NCBI Taxonomy" id="2897682"/>
    <lineage>
        <taxon>Bacteria</taxon>
        <taxon>Bacillati</taxon>
        <taxon>Bacillota</taxon>
        <taxon>Bacilli</taxon>
        <taxon>Bacillales</taxon>
        <taxon>Paenibacillaceae</taxon>
        <taxon>Paenibacillus</taxon>
    </lineage>
</organism>
<dbReference type="InterPro" id="IPR013688">
    <property type="entry name" value="GBS_Bsp-like"/>
</dbReference>
<dbReference type="Pfam" id="PF08481">
    <property type="entry name" value="GBS_Bsp-like"/>
    <property type="match status" value="1"/>
</dbReference>
<dbReference type="Proteomes" id="UP000838749">
    <property type="component" value="Unassembled WGS sequence"/>
</dbReference>